<dbReference type="Gene3D" id="1.10.150.50">
    <property type="entry name" value="Transcription Factor, Ets-1"/>
    <property type="match status" value="1"/>
</dbReference>
<dbReference type="PROSITE" id="PS50105">
    <property type="entry name" value="SAM_DOMAIN"/>
    <property type="match status" value="1"/>
</dbReference>
<gene>
    <name evidence="3" type="ORF">PPROV_000858900</name>
</gene>
<dbReference type="SUPFAM" id="SSF47769">
    <property type="entry name" value="SAM/Pointed domain"/>
    <property type="match status" value="1"/>
</dbReference>
<protein>
    <recommendedName>
        <fullName evidence="2">SAM domain-containing protein</fullName>
    </recommendedName>
</protein>
<name>A0A830HRT9_9CHLO</name>
<dbReference type="Proteomes" id="UP000660262">
    <property type="component" value="Unassembled WGS sequence"/>
</dbReference>
<accession>A0A830HRT9</accession>
<dbReference type="InterPro" id="IPR001660">
    <property type="entry name" value="SAM"/>
</dbReference>
<feature type="compositionally biased region" description="Low complexity" evidence="1">
    <location>
        <begin position="21"/>
        <end position="43"/>
    </location>
</feature>
<feature type="region of interest" description="Disordered" evidence="1">
    <location>
        <begin position="1"/>
        <end position="62"/>
    </location>
</feature>
<sequence>MAPSSTSLQAPGASASFGYEPSLTRSRSPARPASARPASATTTHAQGNREASERPTSASQSLSGASLRASVGLQAPTRPYMTSVDRTRLKQLASLKKKPVHQWDVHEVCIWVEDIGLPQHRKRFAHHVVDGKLLLKLTDANLNGTAEELLLLLWLLLWWWWLRVVLCSTKAGRLHDDLHLNFHVDRRRGVVKNLQSDDDDGRTYSWK</sequence>
<reference evidence="3" key="1">
    <citation type="submission" date="2020-10" db="EMBL/GenBank/DDBJ databases">
        <title>Unveiling of a novel bifunctional photoreceptor, Dualchrome1, isolated from a cosmopolitan green alga.</title>
        <authorList>
            <person name="Suzuki S."/>
            <person name="Kawachi M."/>
        </authorList>
    </citation>
    <scope>NUCLEOTIDE SEQUENCE</scope>
    <source>
        <strain evidence="3">NIES 2893</strain>
    </source>
</reference>
<organism evidence="3 4">
    <name type="scientific">Pycnococcus provasolii</name>
    <dbReference type="NCBI Taxonomy" id="41880"/>
    <lineage>
        <taxon>Eukaryota</taxon>
        <taxon>Viridiplantae</taxon>
        <taxon>Chlorophyta</taxon>
        <taxon>Pseudoscourfieldiophyceae</taxon>
        <taxon>Pseudoscourfieldiales</taxon>
        <taxon>Pycnococcaceae</taxon>
        <taxon>Pycnococcus</taxon>
    </lineage>
</organism>
<dbReference type="Pfam" id="PF00536">
    <property type="entry name" value="SAM_1"/>
    <property type="match status" value="1"/>
</dbReference>
<evidence type="ECO:0000256" key="1">
    <source>
        <dbReference type="SAM" id="MobiDB-lite"/>
    </source>
</evidence>
<dbReference type="InterPro" id="IPR013761">
    <property type="entry name" value="SAM/pointed_sf"/>
</dbReference>
<evidence type="ECO:0000259" key="2">
    <source>
        <dbReference type="PROSITE" id="PS50105"/>
    </source>
</evidence>
<dbReference type="EMBL" id="BNJQ01000026">
    <property type="protein sequence ID" value="GHP09854.1"/>
    <property type="molecule type" value="Genomic_DNA"/>
</dbReference>
<evidence type="ECO:0000313" key="3">
    <source>
        <dbReference type="EMBL" id="GHP09854.1"/>
    </source>
</evidence>
<feature type="domain" description="SAM" evidence="2">
    <location>
        <begin position="103"/>
        <end position="149"/>
    </location>
</feature>
<proteinExistence type="predicted"/>
<evidence type="ECO:0000313" key="4">
    <source>
        <dbReference type="Proteomes" id="UP000660262"/>
    </source>
</evidence>
<keyword evidence="4" id="KW-1185">Reference proteome</keyword>
<comment type="caution">
    <text evidence="3">The sequence shown here is derived from an EMBL/GenBank/DDBJ whole genome shotgun (WGS) entry which is preliminary data.</text>
</comment>
<dbReference type="AlphaFoldDB" id="A0A830HRT9"/>
<dbReference type="OrthoDB" id="445896at2759"/>